<dbReference type="Gene3D" id="3.40.50.2300">
    <property type="match status" value="2"/>
</dbReference>
<reference evidence="2" key="1">
    <citation type="submission" date="2020-05" db="EMBL/GenBank/DDBJ databases">
        <authorList>
            <person name="Chiriac C."/>
            <person name="Salcher M."/>
            <person name="Ghai R."/>
            <person name="Kavagutti S V."/>
        </authorList>
    </citation>
    <scope>NUCLEOTIDE SEQUENCE</scope>
</reference>
<gene>
    <name evidence="2" type="ORF">UFOPK1493_02040</name>
</gene>
<proteinExistence type="predicted"/>
<evidence type="ECO:0000313" key="2">
    <source>
        <dbReference type="EMBL" id="CAB4565157.1"/>
    </source>
</evidence>
<evidence type="ECO:0000256" key="1">
    <source>
        <dbReference type="SAM" id="MobiDB-lite"/>
    </source>
</evidence>
<dbReference type="InterPro" id="IPR028082">
    <property type="entry name" value="Peripla_BP_I"/>
</dbReference>
<dbReference type="AlphaFoldDB" id="A0A6J6DM15"/>
<protein>
    <submittedName>
        <fullName evidence="2">Unannotated protein</fullName>
    </submittedName>
</protein>
<sequence length="470" mass="47315">MTRPRLLIVPALLGLLAGCSSDSSTSVDSTQPKPVETTAVTAPAAPETTATPTSTTPASTDAPTTTTTEPAASQWLLDYLGAAPGEAAGEPIRIGFVNQRSFSPESETAARIAVDTLNTQASGAAGRPIELVPCNVETEADATACATSLATDPSVTMIMVGAFQAGNAAFYAAAGTAKPILVATGLTASDFLSTTSQTFTVGGAGVVAGLATFIVDGLSPAPQQVGVLHLDSPAGQASVDLFIRPILERAGVNAVFVPLPVDGDPAAVQAAISSSGAATADTMLLALNVANCISAYDAFTQLDIDPTVVAVGPCNSVGVGEHLAGLGVNDPVPDGWYFGNNGYSSYIPNSEAGVDAYNEIMDAAAAATDTPIDRTGLAPITAATTFTIAKLMNSLGAAATDPAALRDAIVTFEGPMMFQAGPIACGKTVIVGVALTAVCASQMGVHQYRDGSWIPVLDGNNGRAIDLNAI</sequence>
<dbReference type="SUPFAM" id="SSF53822">
    <property type="entry name" value="Periplasmic binding protein-like I"/>
    <property type="match status" value="1"/>
</dbReference>
<accession>A0A6J6DM15</accession>
<dbReference type="PROSITE" id="PS51257">
    <property type="entry name" value="PROKAR_LIPOPROTEIN"/>
    <property type="match status" value="1"/>
</dbReference>
<dbReference type="EMBL" id="CAEZSR010000073">
    <property type="protein sequence ID" value="CAB4565157.1"/>
    <property type="molecule type" value="Genomic_DNA"/>
</dbReference>
<feature type="region of interest" description="Disordered" evidence="1">
    <location>
        <begin position="20"/>
        <end position="69"/>
    </location>
</feature>
<organism evidence="2">
    <name type="scientific">freshwater metagenome</name>
    <dbReference type="NCBI Taxonomy" id="449393"/>
    <lineage>
        <taxon>unclassified sequences</taxon>
        <taxon>metagenomes</taxon>
        <taxon>ecological metagenomes</taxon>
    </lineage>
</organism>
<name>A0A6J6DM15_9ZZZZ</name>